<keyword evidence="5" id="KW-1185">Reference proteome</keyword>
<sequence length="123" mass="13326">MEEAPAAGLAPCKVLVVDDERDLADLAEALLCGHGLEVRVAYSAREALQILETDPDIDAVFSDVMMPGMTGLQLADMVKCLYPKVKVVLTSGFTAPALMVGHRSYPYAAKPYRIETILRLLCS</sequence>
<dbReference type="SUPFAM" id="SSF52172">
    <property type="entry name" value="CheY-like"/>
    <property type="match status" value="1"/>
</dbReference>
<comment type="caution">
    <text evidence="4">The sequence shown here is derived from an EMBL/GenBank/DDBJ whole genome shotgun (WGS) entry which is preliminary data.</text>
</comment>
<keyword evidence="1 2" id="KW-0597">Phosphoprotein</keyword>
<dbReference type="EMBL" id="JBHSMU010000003">
    <property type="protein sequence ID" value="MFC5458603.1"/>
    <property type="molecule type" value="Genomic_DNA"/>
</dbReference>
<feature type="domain" description="Response regulatory" evidence="3">
    <location>
        <begin position="13"/>
        <end position="123"/>
    </location>
</feature>
<gene>
    <name evidence="4" type="ORF">ACFPN5_02110</name>
</gene>
<accession>A0ABW0L0V4</accession>
<reference evidence="5" key="1">
    <citation type="journal article" date="2019" name="Int. J. Syst. Evol. Microbiol.">
        <title>The Global Catalogue of Microorganisms (GCM) 10K type strain sequencing project: providing services to taxonomists for standard genome sequencing and annotation.</title>
        <authorList>
            <consortium name="The Broad Institute Genomics Platform"/>
            <consortium name="The Broad Institute Genome Sequencing Center for Infectious Disease"/>
            <person name="Wu L."/>
            <person name="Ma J."/>
        </authorList>
    </citation>
    <scope>NUCLEOTIDE SEQUENCE [LARGE SCALE GENOMIC DNA]</scope>
    <source>
        <strain evidence="5">KACC 12649</strain>
    </source>
</reference>
<proteinExistence type="predicted"/>
<evidence type="ECO:0000256" key="2">
    <source>
        <dbReference type="PROSITE-ProRule" id="PRU00169"/>
    </source>
</evidence>
<evidence type="ECO:0000256" key="1">
    <source>
        <dbReference type="ARBA" id="ARBA00022553"/>
    </source>
</evidence>
<name>A0ABW0L0V4_9BURK</name>
<dbReference type="Gene3D" id="3.40.50.2300">
    <property type="match status" value="1"/>
</dbReference>
<dbReference type="PANTHER" id="PTHR44591">
    <property type="entry name" value="STRESS RESPONSE REGULATOR PROTEIN 1"/>
    <property type="match status" value="1"/>
</dbReference>
<dbReference type="SMART" id="SM00448">
    <property type="entry name" value="REC"/>
    <property type="match status" value="1"/>
</dbReference>
<dbReference type="InterPro" id="IPR011006">
    <property type="entry name" value="CheY-like_superfamily"/>
</dbReference>
<dbReference type="InterPro" id="IPR001789">
    <property type="entry name" value="Sig_transdc_resp-reg_receiver"/>
</dbReference>
<dbReference type="Proteomes" id="UP001596050">
    <property type="component" value="Unassembled WGS sequence"/>
</dbReference>
<dbReference type="RefSeq" id="WP_379779608.1">
    <property type="nucleotide sequence ID" value="NZ_JBHSMU010000003.1"/>
</dbReference>
<evidence type="ECO:0000313" key="5">
    <source>
        <dbReference type="Proteomes" id="UP001596050"/>
    </source>
</evidence>
<dbReference type="Pfam" id="PF00072">
    <property type="entry name" value="Response_reg"/>
    <property type="match status" value="1"/>
</dbReference>
<evidence type="ECO:0000259" key="3">
    <source>
        <dbReference type="PROSITE" id="PS50110"/>
    </source>
</evidence>
<feature type="modified residue" description="4-aspartylphosphate" evidence="2">
    <location>
        <position position="63"/>
    </location>
</feature>
<evidence type="ECO:0000313" key="4">
    <source>
        <dbReference type="EMBL" id="MFC5458603.1"/>
    </source>
</evidence>
<protein>
    <submittedName>
        <fullName evidence="4">Response regulator</fullName>
    </submittedName>
</protein>
<dbReference type="PROSITE" id="PS50110">
    <property type="entry name" value="RESPONSE_REGULATORY"/>
    <property type="match status" value="1"/>
</dbReference>
<dbReference type="InterPro" id="IPR050595">
    <property type="entry name" value="Bact_response_regulator"/>
</dbReference>
<dbReference type="PANTHER" id="PTHR44591:SF21">
    <property type="entry name" value="TWO-COMPONENT RESPONSE REGULATOR"/>
    <property type="match status" value="1"/>
</dbReference>
<organism evidence="4 5">
    <name type="scientific">Massilia niabensis</name>
    <dbReference type="NCBI Taxonomy" id="544910"/>
    <lineage>
        <taxon>Bacteria</taxon>
        <taxon>Pseudomonadati</taxon>
        <taxon>Pseudomonadota</taxon>
        <taxon>Betaproteobacteria</taxon>
        <taxon>Burkholderiales</taxon>
        <taxon>Oxalobacteraceae</taxon>
        <taxon>Telluria group</taxon>
        <taxon>Massilia</taxon>
    </lineage>
</organism>